<accession>A0A7K0EFW6</accession>
<evidence type="ECO:0000256" key="1">
    <source>
        <dbReference type="SAM" id="MobiDB-lite"/>
    </source>
</evidence>
<keyword evidence="2" id="KW-0732">Signal</keyword>
<comment type="caution">
    <text evidence="3">The sequence shown here is derived from an EMBL/GenBank/DDBJ whole genome shotgun (WGS) entry which is preliminary data.</text>
</comment>
<feature type="signal peptide" evidence="2">
    <location>
        <begin position="1"/>
        <end position="21"/>
    </location>
</feature>
<feature type="chain" id="PRO_5029465302" evidence="2">
    <location>
        <begin position="22"/>
        <end position="378"/>
    </location>
</feature>
<dbReference type="RefSeq" id="WP_154173147.1">
    <property type="nucleotide sequence ID" value="NZ_WJXZ01000001.1"/>
</dbReference>
<feature type="compositionally biased region" description="Polar residues" evidence="1">
    <location>
        <begin position="187"/>
        <end position="199"/>
    </location>
</feature>
<proteinExistence type="predicted"/>
<feature type="region of interest" description="Disordered" evidence="1">
    <location>
        <begin position="177"/>
        <end position="199"/>
    </location>
</feature>
<dbReference type="EMBL" id="WJXZ01000001">
    <property type="protein sequence ID" value="MRS60328.1"/>
    <property type="molecule type" value="Genomic_DNA"/>
</dbReference>
<dbReference type="Proteomes" id="UP000441754">
    <property type="component" value="Unassembled WGS sequence"/>
</dbReference>
<reference evidence="3 4" key="1">
    <citation type="journal article" date="2018" name="Antonie Van Leeuwenhoek">
        <title>Larkinella terrae sp. nov., isolated from soil on Jeju Island, South Korea.</title>
        <authorList>
            <person name="Ten L.N."/>
            <person name="Jeon J."/>
            <person name="Park S.J."/>
            <person name="Park S."/>
            <person name="Lee S.Y."/>
            <person name="Kim M.K."/>
            <person name="Jung H.Y."/>
        </authorList>
    </citation>
    <scope>NUCLEOTIDE SEQUENCE [LARGE SCALE GENOMIC DNA]</scope>
    <source>
        <strain evidence="3 4">KCTC 52001</strain>
    </source>
</reference>
<sequence>MNSLFLILLSTFLLLAGNLRAQHTVYLTDQTRVEGKITEITDEKVGIQVAKGQSSVKYSYKLDRVQLLFNQTGSYLCPTELGALLPGERSRRITDFMADTSATDPDRPDVILKKSSDLIVARISNENQETIDYQTIDGKTASISKTEVAAVIYRDGRHAVLAEAALLCDHHQLVQQSRQKPSPAGAVTTSAPRNPPVQTDSWSAQAVAILKLSETEYQQYRDRAIRKVEEFATYLGVITDKTLDADTKNKAIDEACKMFRADATIEVSSMTRSGTTNSYGIRDYLTRLKMLPYHTISVQWSNVEYVQELQQRADNNYYGLIKGEQRFSGFGKDGQLQYGDITEKSVEVMLQAYQKQKEGSVQNLWDILLGNIGVSATR</sequence>
<evidence type="ECO:0000313" key="4">
    <source>
        <dbReference type="Proteomes" id="UP000441754"/>
    </source>
</evidence>
<name>A0A7K0EFW6_9BACT</name>
<evidence type="ECO:0000256" key="2">
    <source>
        <dbReference type="SAM" id="SignalP"/>
    </source>
</evidence>
<keyword evidence="4" id="KW-1185">Reference proteome</keyword>
<gene>
    <name evidence="3" type="ORF">GJJ30_03415</name>
</gene>
<evidence type="ECO:0000313" key="3">
    <source>
        <dbReference type="EMBL" id="MRS60328.1"/>
    </source>
</evidence>
<dbReference type="OrthoDB" id="953811at2"/>
<protein>
    <submittedName>
        <fullName evidence="3">Uncharacterized protein</fullName>
    </submittedName>
</protein>
<dbReference type="AlphaFoldDB" id="A0A7K0EFW6"/>
<organism evidence="3 4">
    <name type="scientific">Larkinella terrae</name>
    <dbReference type="NCBI Taxonomy" id="2025311"/>
    <lineage>
        <taxon>Bacteria</taxon>
        <taxon>Pseudomonadati</taxon>
        <taxon>Bacteroidota</taxon>
        <taxon>Cytophagia</taxon>
        <taxon>Cytophagales</taxon>
        <taxon>Spirosomataceae</taxon>
        <taxon>Larkinella</taxon>
    </lineage>
</organism>